<sequence>MSNQQSNKFSWEDVKQHDHRTSFLGNSAMAPTGRWQNGTDIFWYTKNKHLPIKNPAADTNKLQHHLDEIKTIKDMEQEAMAVALGLPISSLKNRQAVDKTDIIKAATEFTKEDPEYTSSARTEFSDSKVGVGYSSFAANNSKSQLDFVESSINYNSNSTPIKYQNSRSNNRAAYSSSTNSHTHQYNISDKYNPSNDSYHNDTSLEPRIQHDNHIDKNTRISLTIPSKLETIICTFVMSNVPGVIPSAADELPLPSTKRTRIEYSTAA</sequence>
<feature type="compositionally biased region" description="Low complexity" evidence="1">
    <location>
        <begin position="165"/>
        <end position="180"/>
    </location>
</feature>
<dbReference type="InterPro" id="IPR019315">
    <property type="entry name" value="MMTA2_N"/>
</dbReference>
<name>A0A2T9YT99_9FUNG</name>
<dbReference type="InterPro" id="IPR039207">
    <property type="entry name" value="MMTAG2-like"/>
</dbReference>
<dbReference type="Pfam" id="PF10159">
    <property type="entry name" value="MMtag"/>
    <property type="match status" value="1"/>
</dbReference>
<dbReference type="PANTHER" id="PTHR14580:SF0">
    <property type="entry name" value="MULTIPLE MYELOMA TUMOR-ASSOCIATED PROTEIN 2"/>
    <property type="match status" value="1"/>
</dbReference>
<dbReference type="Proteomes" id="UP000245383">
    <property type="component" value="Unassembled WGS sequence"/>
</dbReference>
<protein>
    <recommendedName>
        <fullName evidence="2">Multiple myeloma tumor-associated protein 2-like N-terminal domain-containing protein</fullName>
    </recommendedName>
</protein>
<reference evidence="3 4" key="1">
    <citation type="journal article" date="2018" name="MBio">
        <title>Comparative Genomics Reveals the Core Gene Toolbox for the Fungus-Insect Symbiosis.</title>
        <authorList>
            <person name="Wang Y."/>
            <person name="Stata M."/>
            <person name="Wang W."/>
            <person name="Stajich J.E."/>
            <person name="White M.M."/>
            <person name="Moncalvo J.M."/>
        </authorList>
    </citation>
    <scope>NUCLEOTIDE SEQUENCE [LARGE SCALE GENOMIC DNA]</scope>
    <source>
        <strain evidence="3 4">SWE-8-4</strain>
    </source>
</reference>
<proteinExistence type="predicted"/>
<keyword evidence="4" id="KW-1185">Reference proteome</keyword>
<evidence type="ECO:0000259" key="2">
    <source>
        <dbReference type="Pfam" id="PF10159"/>
    </source>
</evidence>
<feature type="domain" description="Multiple myeloma tumor-associated protein 2-like N-terminal" evidence="2">
    <location>
        <begin position="7"/>
        <end position="85"/>
    </location>
</feature>
<evidence type="ECO:0000313" key="4">
    <source>
        <dbReference type="Proteomes" id="UP000245383"/>
    </source>
</evidence>
<evidence type="ECO:0000256" key="1">
    <source>
        <dbReference type="SAM" id="MobiDB-lite"/>
    </source>
</evidence>
<evidence type="ECO:0000313" key="3">
    <source>
        <dbReference type="EMBL" id="PVU95572.1"/>
    </source>
</evidence>
<comment type="caution">
    <text evidence="3">The sequence shown here is derived from an EMBL/GenBank/DDBJ whole genome shotgun (WGS) entry which is preliminary data.</text>
</comment>
<dbReference type="AlphaFoldDB" id="A0A2T9YT99"/>
<dbReference type="PANTHER" id="PTHR14580">
    <property type="entry name" value="MULTIPLE MYELOMA TUMOR-ASSOCIATED PROTEIN 2 FAMILY MEMBER"/>
    <property type="match status" value="1"/>
</dbReference>
<organism evidence="3 4">
    <name type="scientific">Smittium simulii</name>
    <dbReference type="NCBI Taxonomy" id="133385"/>
    <lineage>
        <taxon>Eukaryota</taxon>
        <taxon>Fungi</taxon>
        <taxon>Fungi incertae sedis</taxon>
        <taxon>Zoopagomycota</taxon>
        <taxon>Kickxellomycotina</taxon>
        <taxon>Harpellomycetes</taxon>
        <taxon>Harpellales</taxon>
        <taxon>Legeriomycetaceae</taxon>
        <taxon>Smittium</taxon>
    </lineage>
</organism>
<feature type="region of interest" description="Disordered" evidence="1">
    <location>
        <begin position="160"/>
        <end position="182"/>
    </location>
</feature>
<dbReference type="OrthoDB" id="5390672at2759"/>
<accession>A0A2T9YT99</accession>
<dbReference type="EMBL" id="MBFR01000052">
    <property type="protein sequence ID" value="PVU95572.1"/>
    <property type="molecule type" value="Genomic_DNA"/>
</dbReference>
<gene>
    <name evidence="3" type="ORF">BB561_001739</name>
</gene>